<evidence type="ECO:0000313" key="2">
    <source>
        <dbReference type="Proteomes" id="UP000215914"/>
    </source>
</evidence>
<comment type="caution">
    <text evidence="1">The sequence shown here is derived from an EMBL/GenBank/DDBJ whole genome shotgun (WGS) entry which is preliminary data.</text>
</comment>
<reference evidence="1" key="2">
    <citation type="submission" date="2020-06" db="EMBL/GenBank/DDBJ databases">
        <title>Helianthus annuus Genome sequencing and assembly Release 2.</title>
        <authorList>
            <person name="Gouzy J."/>
            <person name="Langlade N."/>
            <person name="Munos S."/>
        </authorList>
    </citation>
    <scope>NUCLEOTIDE SEQUENCE</scope>
    <source>
        <tissue evidence="1">Leaves</tissue>
    </source>
</reference>
<dbReference type="AlphaFoldDB" id="A0A9K3JQW4"/>
<dbReference type="Proteomes" id="UP000215914">
    <property type="component" value="Unassembled WGS sequence"/>
</dbReference>
<gene>
    <name evidence="1" type="ORF">HanXRQr2_Chr02g0085091</name>
</gene>
<proteinExistence type="predicted"/>
<organism evidence="1 2">
    <name type="scientific">Helianthus annuus</name>
    <name type="common">Common sunflower</name>
    <dbReference type="NCBI Taxonomy" id="4232"/>
    <lineage>
        <taxon>Eukaryota</taxon>
        <taxon>Viridiplantae</taxon>
        <taxon>Streptophyta</taxon>
        <taxon>Embryophyta</taxon>
        <taxon>Tracheophyta</taxon>
        <taxon>Spermatophyta</taxon>
        <taxon>Magnoliopsida</taxon>
        <taxon>eudicotyledons</taxon>
        <taxon>Gunneridae</taxon>
        <taxon>Pentapetalae</taxon>
        <taxon>asterids</taxon>
        <taxon>campanulids</taxon>
        <taxon>Asterales</taxon>
        <taxon>Asteraceae</taxon>
        <taxon>Asteroideae</taxon>
        <taxon>Heliantheae alliance</taxon>
        <taxon>Heliantheae</taxon>
        <taxon>Helianthus</taxon>
    </lineage>
</organism>
<keyword evidence="2" id="KW-1185">Reference proteome</keyword>
<dbReference type="Gramene" id="mRNA:HanXRQr2_Chr02g0085091">
    <property type="protein sequence ID" value="mRNA:HanXRQr2_Chr02g0085091"/>
    <property type="gene ID" value="HanXRQr2_Chr02g0085091"/>
</dbReference>
<accession>A0A9K3JQW4</accession>
<sequence>MGGMMPREGGGGGLFLCRRTTSRGDNKGTVLLCRDAFEESVKMTNVAA</sequence>
<reference evidence="1" key="1">
    <citation type="journal article" date="2017" name="Nature">
        <title>The sunflower genome provides insights into oil metabolism, flowering and Asterid evolution.</title>
        <authorList>
            <person name="Badouin H."/>
            <person name="Gouzy J."/>
            <person name="Grassa C.J."/>
            <person name="Murat F."/>
            <person name="Staton S.E."/>
            <person name="Cottret L."/>
            <person name="Lelandais-Briere C."/>
            <person name="Owens G.L."/>
            <person name="Carrere S."/>
            <person name="Mayjonade B."/>
            <person name="Legrand L."/>
            <person name="Gill N."/>
            <person name="Kane N.C."/>
            <person name="Bowers J.E."/>
            <person name="Hubner S."/>
            <person name="Bellec A."/>
            <person name="Berard A."/>
            <person name="Berges H."/>
            <person name="Blanchet N."/>
            <person name="Boniface M.C."/>
            <person name="Brunel D."/>
            <person name="Catrice O."/>
            <person name="Chaidir N."/>
            <person name="Claudel C."/>
            <person name="Donnadieu C."/>
            <person name="Faraut T."/>
            <person name="Fievet G."/>
            <person name="Helmstetter N."/>
            <person name="King M."/>
            <person name="Knapp S.J."/>
            <person name="Lai Z."/>
            <person name="Le Paslier M.C."/>
            <person name="Lippi Y."/>
            <person name="Lorenzon L."/>
            <person name="Mandel J.R."/>
            <person name="Marage G."/>
            <person name="Marchand G."/>
            <person name="Marquand E."/>
            <person name="Bret-Mestries E."/>
            <person name="Morien E."/>
            <person name="Nambeesan S."/>
            <person name="Nguyen T."/>
            <person name="Pegot-Espagnet P."/>
            <person name="Pouilly N."/>
            <person name="Raftis F."/>
            <person name="Sallet E."/>
            <person name="Schiex T."/>
            <person name="Thomas J."/>
            <person name="Vandecasteele C."/>
            <person name="Vares D."/>
            <person name="Vear F."/>
            <person name="Vautrin S."/>
            <person name="Crespi M."/>
            <person name="Mangin B."/>
            <person name="Burke J.M."/>
            <person name="Salse J."/>
            <person name="Munos S."/>
            <person name="Vincourt P."/>
            <person name="Rieseberg L.H."/>
            <person name="Langlade N.B."/>
        </authorList>
    </citation>
    <scope>NUCLEOTIDE SEQUENCE</scope>
    <source>
        <tissue evidence="1">Leaves</tissue>
    </source>
</reference>
<protein>
    <submittedName>
        <fullName evidence="1">Uncharacterized protein</fullName>
    </submittedName>
</protein>
<evidence type="ECO:0000313" key="1">
    <source>
        <dbReference type="EMBL" id="KAF5820106.1"/>
    </source>
</evidence>
<name>A0A9K3JQW4_HELAN</name>
<dbReference type="EMBL" id="MNCJ02000317">
    <property type="protein sequence ID" value="KAF5820106.1"/>
    <property type="molecule type" value="Genomic_DNA"/>
</dbReference>